<dbReference type="GO" id="GO:0003700">
    <property type="term" value="F:DNA-binding transcription factor activity"/>
    <property type="evidence" value="ECO:0007669"/>
    <property type="project" value="InterPro"/>
</dbReference>
<dbReference type="InterPro" id="IPR050176">
    <property type="entry name" value="LTTR"/>
</dbReference>
<dbReference type="Pfam" id="PF03466">
    <property type="entry name" value="LysR_substrate"/>
    <property type="match status" value="1"/>
</dbReference>
<dbReference type="AlphaFoldDB" id="A0A940MLT7"/>
<keyword evidence="7" id="KW-1185">Reference proteome</keyword>
<accession>A0A940MLT7</accession>
<evidence type="ECO:0000256" key="1">
    <source>
        <dbReference type="ARBA" id="ARBA00009437"/>
    </source>
</evidence>
<dbReference type="Gene3D" id="3.40.190.10">
    <property type="entry name" value="Periplasmic binding protein-like II"/>
    <property type="match status" value="2"/>
</dbReference>
<dbReference type="SUPFAM" id="SSF53850">
    <property type="entry name" value="Periplasmic binding protein-like II"/>
    <property type="match status" value="1"/>
</dbReference>
<dbReference type="Proteomes" id="UP000675940">
    <property type="component" value="Unassembled WGS sequence"/>
</dbReference>
<dbReference type="InterPro" id="IPR036390">
    <property type="entry name" value="WH_DNA-bd_sf"/>
</dbReference>
<evidence type="ECO:0000256" key="3">
    <source>
        <dbReference type="ARBA" id="ARBA00023125"/>
    </source>
</evidence>
<dbReference type="PROSITE" id="PS50931">
    <property type="entry name" value="HTH_LYSR"/>
    <property type="match status" value="1"/>
</dbReference>
<sequence length="297" mass="32374">MRNLDITVLRSFVAVAQAGGVTRAAGFLNLTQSAVSMQLKRLEEMLGLQLLDRSGRGVTLTPAGAQLLGYAQKMVELNDEIYARLTAKEWEGEIVLGVPHDIVYPVIPQVLQRMGRSHPRVKVQLISSFTKALKTQFARGEVDVILTTEGGVDADGETLRQLPLRWVGAPGGQARKTRPLRVAFSRSCSFREHGLSALDRTDIPWDLAVDSDSDMTVDATISADLAITARLFGQAPAFVEYIEDEALPDLGSQFINLYAGNGKAGLTQVLCEYIRQSMAAPRGEWPARAGHPMEVVS</sequence>
<dbReference type="RefSeq" id="WP_209359586.1">
    <property type="nucleotide sequence ID" value="NZ_JAGISH010000002.1"/>
</dbReference>
<reference evidence="6" key="1">
    <citation type="submission" date="2021-03" db="EMBL/GenBank/DDBJ databases">
        <title>Sagittula salina sp. nov. strain M10.9X isolated from the marine waste.</title>
        <authorList>
            <person name="Satari L."/>
            <person name="Molina-Menor E."/>
            <person name="Vidal-Verdu A."/>
            <person name="Pascual J."/>
            <person name="Pereto J."/>
            <person name="Porcar M."/>
        </authorList>
    </citation>
    <scope>NUCLEOTIDE SEQUENCE</scope>
    <source>
        <strain evidence="6">M10.9X</strain>
    </source>
</reference>
<name>A0A940MLT7_9RHOB</name>
<organism evidence="6 7">
    <name type="scientific">Sagittula salina</name>
    <dbReference type="NCBI Taxonomy" id="2820268"/>
    <lineage>
        <taxon>Bacteria</taxon>
        <taxon>Pseudomonadati</taxon>
        <taxon>Pseudomonadota</taxon>
        <taxon>Alphaproteobacteria</taxon>
        <taxon>Rhodobacterales</taxon>
        <taxon>Roseobacteraceae</taxon>
        <taxon>Sagittula</taxon>
    </lineage>
</organism>
<dbReference type="PRINTS" id="PR00039">
    <property type="entry name" value="HTHLYSR"/>
</dbReference>
<dbReference type="Gene3D" id="1.10.10.10">
    <property type="entry name" value="Winged helix-like DNA-binding domain superfamily/Winged helix DNA-binding domain"/>
    <property type="match status" value="1"/>
</dbReference>
<comment type="caution">
    <text evidence="6">The sequence shown here is derived from an EMBL/GenBank/DDBJ whole genome shotgun (WGS) entry which is preliminary data.</text>
</comment>
<dbReference type="Pfam" id="PF00126">
    <property type="entry name" value="HTH_1"/>
    <property type="match status" value="1"/>
</dbReference>
<dbReference type="SUPFAM" id="SSF46785">
    <property type="entry name" value="Winged helix' DNA-binding domain"/>
    <property type="match status" value="1"/>
</dbReference>
<dbReference type="EMBL" id="JAGISH010000002">
    <property type="protein sequence ID" value="MBP0481719.1"/>
    <property type="molecule type" value="Genomic_DNA"/>
</dbReference>
<evidence type="ECO:0000313" key="6">
    <source>
        <dbReference type="EMBL" id="MBP0481719.1"/>
    </source>
</evidence>
<keyword evidence="3" id="KW-0238">DNA-binding</keyword>
<dbReference type="PANTHER" id="PTHR30579">
    <property type="entry name" value="TRANSCRIPTIONAL REGULATOR"/>
    <property type="match status" value="1"/>
</dbReference>
<evidence type="ECO:0000313" key="7">
    <source>
        <dbReference type="Proteomes" id="UP000675940"/>
    </source>
</evidence>
<gene>
    <name evidence="6" type="ORF">J5474_04335</name>
</gene>
<keyword evidence="4" id="KW-0804">Transcription</keyword>
<evidence type="ECO:0000256" key="2">
    <source>
        <dbReference type="ARBA" id="ARBA00023015"/>
    </source>
</evidence>
<dbReference type="InterPro" id="IPR036388">
    <property type="entry name" value="WH-like_DNA-bd_sf"/>
</dbReference>
<dbReference type="FunFam" id="1.10.10.10:FF:000001">
    <property type="entry name" value="LysR family transcriptional regulator"/>
    <property type="match status" value="1"/>
</dbReference>
<dbReference type="PANTHER" id="PTHR30579:SF7">
    <property type="entry name" value="HTH-TYPE TRANSCRIPTIONAL REGULATOR LRHA-RELATED"/>
    <property type="match status" value="1"/>
</dbReference>
<dbReference type="InterPro" id="IPR000847">
    <property type="entry name" value="LysR_HTH_N"/>
</dbReference>
<keyword evidence="2" id="KW-0805">Transcription regulation</keyword>
<evidence type="ECO:0000256" key="4">
    <source>
        <dbReference type="ARBA" id="ARBA00023163"/>
    </source>
</evidence>
<dbReference type="InterPro" id="IPR005119">
    <property type="entry name" value="LysR_subst-bd"/>
</dbReference>
<comment type="similarity">
    <text evidence="1">Belongs to the LysR transcriptional regulatory family.</text>
</comment>
<proteinExistence type="inferred from homology"/>
<feature type="domain" description="HTH lysR-type" evidence="5">
    <location>
        <begin position="4"/>
        <end position="61"/>
    </location>
</feature>
<protein>
    <submittedName>
        <fullName evidence="6">LysR family transcriptional regulator</fullName>
    </submittedName>
</protein>
<evidence type="ECO:0000259" key="5">
    <source>
        <dbReference type="PROSITE" id="PS50931"/>
    </source>
</evidence>
<dbReference type="GO" id="GO:0003677">
    <property type="term" value="F:DNA binding"/>
    <property type="evidence" value="ECO:0007669"/>
    <property type="project" value="UniProtKB-KW"/>
</dbReference>